<sequence length="318" mass="35571">MPIKLAYAASTARVPYANFGDALNPIILHLLTGEQISHSNFDSDEHKLVAIGTILQDFRNGTADVWGTGLDVRVSAMPNERHYFDPLLTNVFYRIHAVRGQITAHTLRAFGIDVPATYGDPAILLRRMLNTYIKGEKQGKIGLVCHLSELTRYDNTASTRDDLHHYKLGSEDLSIISPITLPTAKDVLAKVKEIASYKYILSRSLHGLIIADIFDIPCAYLTSGTFRSGVYNIFDATVDIDHRIRDYYSGLGRTTAPVYVCPPDGVNVEEAQRFLERSWEPYSKWNSISNNLLNALPFSINGYQDYTTIPSTIDNLKV</sequence>
<feature type="domain" description="Polysaccharide pyruvyl transferase" evidence="1">
    <location>
        <begin position="78"/>
        <end position="222"/>
    </location>
</feature>
<name>K9DHV0_9BURK</name>
<comment type="caution">
    <text evidence="2">The sequence shown here is derived from an EMBL/GenBank/DDBJ whole genome shotgun (WGS) entry which is preliminary data.</text>
</comment>
<accession>K9DHV0</accession>
<dbReference type="InterPro" id="IPR007345">
    <property type="entry name" value="Polysacch_pyruvyl_Trfase"/>
</dbReference>
<dbReference type="eggNOG" id="COG2327">
    <property type="taxonomic scope" value="Bacteria"/>
</dbReference>
<gene>
    <name evidence="2" type="ORF">HMPREF9710_01877</name>
</gene>
<dbReference type="AlphaFoldDB" id="K9DHV0"/>
<organism evidence="2 3">
    <name type="scientific">Massilia timonae CCUG 45783</name>
    <dbReference type="NCBI Taxonomy" id="883126"/>
    <lineage>
        <taxon>Bacteria</taxon>
        <taxon>Pseudomonadati</taxon>
        <taxon>Pseudomonadota</taxon>
        <taxon>Betaproteobacteria</taxon>
        <taxon>Burkholderiales</taxon>
        <taxon>Oxalobacteraceae</taxon>
        <taxon>Telluria group</taxon>
        <taxon>Massilia</taxon>
    </lineage>
</organism>
<evidence type="ECO:0000259" key="1">
    <source>
        <dbReference type="Pfam" id="PF04230"/>
    </source>
</evidence>
<dbReference type="RefSeq" id="WP_005665838.1">
    <property type="nucleotide sequence ID" value="NZ_JH992922.1"/>
</dbReference>
<keyword evidence="3" id="KW-1185">Reference proteome</keyword>
<reference evidence="2 3" key="1">
    <citation type="submission" date="2012-09" db="EMBL/GenBank/DDBJ databases">
        <title>The Genome Sequence of Massilia timonae CCUG 45783.</title>
        <authorList>
            <consortium name="The Broad Institute Genome Sequencing Platform"/>
            <person name="Earl A."/>
            <person name="Ward D."/>
            <person name="Feldgarden M."/>
            <person name="Gevers D."/>
            <person name="Huys G."/>
            <person name="Walker B."/>
            <person name="Young S.K."/>
            <person name="Zeng Q."/>
            <person name="Gargeya S."/>
            <person name="Fitzgerald M."/>
            <person name="Haas B."/>
            <person name="Abouelleil A."/>
            <person name="Alvarado L."/>
            <person name="Arachchi H.M."/>
            <person name="Berlin A.M."/>
            <person name="Chapman S.B."/>
            <person name="Goldberg J."/>
            <person name="Griggs A."/>
            <person name="Gujja S."/>
            <person name="Hansen M."/>
            <person name="Howarth C."/>
            <person name="Imamovic A."/>
            <person name="Larimer J."/>
            <person name="McCowen C."/>
            <person name="Montmayeur A."/>
            <person name="Murphy C."/>
            <person name="Neiman D."/>
            <person name="Pearson M."/>
            <person name="Priest M."/>
            <person name="Roberts A."/>
            <person name="Saif S."/>
            <person name="Shea T."/>
            <person name="Sisk P."/>
            <person name="Sykes S."/>
            <person name="Wortman J."/>
            <person name="Nusbaum C."/>
            <person name="Birren B."/>
        </authorList>
    </citation>
    <scope>NUCLEOTIDE SEQUENCE [LARGE SCALE GENOMIC DNA]</scope>
    <source>
        <strain evidence="2 3">CCUG 45783</strain>
    </source>
</reference>
<dbReference type="Proteomes" id="UP000009874">
    <property type="component" value="Unassembled WGS sequence"/>
</dbReference>
<dbReference type="EMBL" id="AGZI01000021">
    <property type="protein sequence ID" value="EKU82866.1"/>
    <property type="molecule type" value="Genomic_DNA"/>
</dbReference>
<dbReference type="Pfam" id="PF04230">
    <property type="entry name" value="PS_pyruv_trans"/>
    <property type="match status" value="1"/>
</dbReference>
<evidence type="ECO:0000313" key="3">
    <source>
        <dbReference type="Proteomes" id="UP000009874"/>
    </source>
</evidence>
<dbReference type="OrthoDB" id="9803627at2"/>
<evidence type="ECO:0000313" key="2">
    <source>
        <dbReference type="EMBL" id="EKU82866.1"/>
    </source>
</evidence>
<dbReference type="HOGENOM" id="CLU_071049_0_0_4"/>
<protein>
    <recommendedName>
        <fullName evidence="1">Polysaccharide pyruvyl transferase domain-containing protein</fullName>
    </recommendedName>
</protein>
<proteinExistence type="predicted"/>